<evidence type="ECO:0000256" key="1">
    <source>
        <dbReference type="SAM" id="Coils"/>
    </source>
</evidence>
<accession>A0AAN9I796</accession>
<evidence type="ECO:0000256" key="2">
    <source>
        <dbReference type="SAM" id="MobiDB-lite"/>
    </source>
</evidence>
<sequence length="306" mass="32845">MTIEGHGEQGSSESYSSSDHVSESKSSKYQDASTVIGLLQQQGTVPNVNTLLSPLSPSVPVTPQEIPSSKVIESSEKVDEKPHGEIGMAIGSITGSALVSPYENMVSDMPITPSTEVVADPNLHSSEALASAQALIAPSLAGFLTPLALGDLSLLLAFVASRSSFVPLDPALPSFYRQFAYQALVEFLKTVRGAPLPILLESKRDCVLDQLSSLRLMAFHGAWLDDMLAPFSQQTAPSDIMTDIIKEHDSCSARHSDLLEEISNLEERLQSSRAELLALEAQLQVIADKKHMLESAHAAAACLFNF</sequence>
<comment type="caution">
    <text evidence="3">The sequence shown here is derived from an EMBL/GenBank/DDBJ whole genome shotgun (WGS) entry which is preliminary data.</text>
</comment>
<gene>
    <name evidence="3" type="ORF">RIF29_21516</name>
</gene>
<protein>
    <submittedName>
        <fullName evidence="3">Uncharacterized protein</fullName>
    </submittedName>
</protein>
<dbReference type="AlphaFoldDB" id="A0AAN9I796"/>
<keyword evidence="4" id="KW-1185">Reference proteome</keyword>
<keyword evidence="1" id="KW-0175">Coiled coil</keyword>
<evidence type="ECO:0000313" key="4">
    <source>
        <dbReference type="Proteomes" id="UP001372338"/>
    </source>
</evidence>
<feature type="region of interest" description="Disordered" evidence="2">
    <location>
        <begin position="59"/>
        <end position="80"/>
    </location>
</feature>
<dbReference type="Proteomes" id="UP001372338">
    <property type="component" value="Unassembled WGS sequence"/>
</dbReference>
<feature type="region of interest" description="Disordered" evidence="2">
    <location>
        <begin position="1"/>
        <end position="31"/>
    </location>
</feature>
<organism evidence="3 4">
    <name type="scientific">Crotalaria pallida</name>
    <name type="common">Smooth rattlebox</name>
    <name type="synonym">Crotalaria striata</name>
    <dbReference type="NCBI Taxonomy" id="3830"/>
    <lineage>
        <taxon>Eukaryota</taxon>
        <taxon>Viridiplantae</taxon>
        <taxon>Streptophyta</taxon>
        <taxon>Embryophyta</taxon>
        <taxon>Tracheophyta</taxon>
        <taxon>Spermatophyta</taxon>
        <taxon>Magnoliopsida</taxon>
        <taxon>eudicotyledons</taxon>
        <taxon>Gunneridae</taxon>
        <taxon>Pentapetalae</taxon>
        <taxon>rosids</taxon>
        <taxon>fabids</taxon>
        <taxon>Fabales</taxon>
        <taxon>Fabaceae</taxon>
        <taxon>Papilionoideae</taxon>
        <taxon>50 kb inversion clade</taxon>
        <taxon>genistoids sensu lato</taxon>
        <taxon>core genistoids</taxon>
        <taxon>Crotalarieae</taxon>
        <taxon>Crotalaria</taxon>
    </lineage>
</organism>
<dbReference type="EMBL" id="JAYWIO010000004">
    <property type="protein sequence ID" value="KAK7268807.1"/>
    <property type="molecule type" value="Genomic_DNA"/>
</dbReference>
<proteinExistence type="predicted"/>
<reference evidence="3 4" key="1">
    <citation type="submission" date="2024-01" db="EMBL/GenBank/DDBJ databases">
        <title>The genomes of 5 underutilized Papilionoideae crops provide insights into root nodulation and disease resistanc.</title>
        <authorList>
            <person name="Yuan L."/>
        </authorList>
    </citation>
    <scope>NUCLEOTIDE SEQUENCE [LARGE SCALE GENOMIC DNA]</scope>
    <source>
        <strain evidence="3">ZHUSHIDOU_FW_LH</strain>
        <tissue evidence="3">Leaf</tissue>
    </source>
</reference>
<name>A0AAN9I796_CROPI</name>
<feature type="coiled-coil region" evidence="1">
    <location>
        <begin position="248"/>
        <end position="289"/>
    </location>
</feature>
<evidence type="ECO:0000313" key="3">
    <source>
        <dbReference type="EMBL" id="KAK7268807.1"/>
    </source>
</evidence>